<dbReference type="HOGENOM" id="CLU_780079_0_0_11"/>
<dbReference type="Proteomes" id="UP000000851">
    <property type="component" value="Chromosome"/>
</dbReference>
<dbReference type="KEGG" id="cai:Caci_3079"/>
<organism evidence="3 4">
    <name type="scientific">Catenulispora acidiphila (strain DSM 44928 / JCM 14897 / NBRC 102108 / NRRL B-24433 / ID139908)</name>
    <dbReference type="NCBI Taxonomy" id="479433"/>
    <lineage>
        <taxon>Bacteria</taxon>
        <taxon>Bacillati</taxon>
        <taxon>Actinomycetota</taxon>
        <taxon>Actinomycetes</taxon>
        <taxon>Catenulisporales</taxon>
        <taxon>Catenulisporaceae</taxon>
        <taxon>Catenulispora</taxon>
    </lineage>
</organism>
<reference evidence="3 4" key="1">
    <citation type="journal article" date="2009" name="Stand. Genomic Sci.">
        <title>Complete genome sequence of Catenulispora acidiphila type strain (ID 139908).</title>
        <authorList>
            <person name="Copeland A."/>
            <person name="Lapidus A."/>
            <person name="Glavina Del Rio T."/>
            <person name="Nolan M."/>
            <person name="Lucas S."/>
            <person name="Chen F."/>
            <person name="Tice H."/>
            <person name="Cheng J.F."/>
            <person name="Bruce D."/>
            <person name="Goodwin L."/>
            <person name="Pitluck S."/>
            <person name="Mikhailova N."/>
            <person name="Pati A."/>
            <person name="Ivanova N."/>
            <person name="Mavromatis K."/>
            <person name="Chen A."/>
            <person name="Palaniappan K."/>
            <person name="Chain P."/>
            <person name="Land M."/>
            <person name="Hauser L."/>
            <person name="Chang Y.J."/>
            <person name="Jeffries C.D."/>
            <person name="Chertkov O."/>
            <person name="Brettin T."/>
            <person name="Detter J.C."/>
            <person name="Han C."/>
            <person name="Ali Z."/>
            <person name="Tindall B.J."/>
            <person name="Goker M."/>
            <person name="Bristow J."/>
            <person name="Eisen J.A."/>
            <person name="Markowitz V."/>
            <person name="Hugenholtz P."/>
            <person name="Kyrpides N.C."/>
            <person name="Klenk H.P."/>
        </authorList>
    </citation>
    <scope>NUCLEOTIDE SEQUENCE [LARGE SCALE GENOMIC DNA]</scope>
    <source>
        <strain evidence="4">DSM 44928 / JCM 14897 / NBRC 102108 / NRRL B-24433 / ID139908</strain>
    </source>
</reference>
<dbReference type="AlphaFoldDB" id="C7Q4L9"/>
<protein>
    <submittedName>
        <fullName evidence="3">Uncharacterized protein</fullName>
    </submittedName>
</protein>
<keyword evidence="2" id="KW-0812">Transmembrane</keyword>
<evidence type="ECO:0000256" key="2">
    <source>
        <dbReference type="SAM" id="Phobius"/>
    </source>
</evidence>
<evidence type="ECO:0000256" key="1">
    <source>
        <dbReference type="SAM" id="MobiDB-lite"/>
    </source>
</evidence>
<feature type="region of interest" description="Disordered" evidence="1">
    <location>
        <begin position="1"/>
        <end position="21"/>
    </location>
</feature>
<dbReference type="OrthoDB" id="9854129at2"/>
<feature type="transmembrane region" description="Helical" evidence="2">
    <location>
        <begin position="40"/>
        <end position="60"/>
    </location>
</feature>
<keyword evidence="2" id="KW-1133">Transmembrane helix</keyword>
<evidence type="ECO:0000313" key="3">
    <source>
        <dbReference type="EMBL" id="ACU71988.1"/>
    </source>
</evidence>
<keyword evidence="2" id="KW-0472">Membrane</keyword>
<feature type="transmembrane region" description="Helical" evidence="2">
    <location>
        <begin position="118"/>
        <end position="138"/>
    </location>
</feature>
<dbReference type="RefSeq" id="WP_012787281.1">
    <property type="nucleotide sequence ID" value="NC_013131.1"/>
</dbReference>
<feature type="transmembrane region" description="Helical" evidence="2">
    <location>
        <begin position="150"/>
        <end position="169"/>
    </location>
</feature>
<feature type="transmembrane region" description="Helical" evidence="2">
    <location>
        <begin position="239"/>
        <end position="261"/>
    </location>
</feature>
<gene>
    <name evidence="3" type="ordered locus">Caci_3079</name>
</gene>
<feature type="compositionally biased region" description="Low complexity" evidence="1">
    <location>
        <begin position="1"/>
        <end position="12"/>
    </location>
</feature>
<dbReference type="EMBL" id="CP001700">
    <property type="protein sequence ID" value="ACU71988.1"/>
    <property type="molecule type" value="Genomic_DNA"/>
</dbReference>
<dbReference type="InParanoid" id="C7Q4L9"/>
<feature type="transmembrane region" description="Helical" evidence="2">
    <location>
        <begin position="189"/>
        <end position="214"/>
    </location>
</feature>
<name>C7Q4L9_CATAD</name>
<evidence type="ECO:0000313" key="4">
    <source>
        <dbReference type="Proteomes" id="UP000000851"/>
    </source>
</evidence>
<accession>C7Q4L9</accession>
<sequence length="355" mass="38958" precursor="true">MTEAVTTALPGTAPEPAPAPAPKVTLPRELIRVLRVWPDWLFGMFASMGMGLATGAFLYWDPFGARIRDPLTLIVTTVLTAAADASLTNQLAAEPEWAIRVLSAGGDPARMLRVRNQVLYLFEAGFAFGVAGLVILLTKDHHWVKHNWPIIAELPLAPIAAGNLASVLFPCPFMRLRHRLQATTTWPRWGAYIGIPFALTSLGTVTVMGFPAWMEQQVKHSADKMHHRPAWLSADNIHFATWLIAVPLLNLLIWAIALKAADSLAHLRRRHLVLLMRKHTELALDLDDISLWEAVKALPANLRTIPSEVHEAASAEIEQVRQAGGHLDRGLEHALARQAAKIRAKRAAEQSAGAA</sequence>
<keyword evidence="4" id="KW-1185">Reference proteome</keyword>
<dbReference type="STRING" id="479433.Caci_3079"/>
<proteinExistence type="predicted"/>